<feature type="region of interest" description="Disordered" evidence="1">
    <location>
        <begin position="70"/>
        <end position="161"/>
    </location>
</feature>
<keyword evidence="3" id="KW-1185">Reference proteome</keyword>
<dbReference type="OrthoDB" id="2666783at2759"/>
<evidence type="ECO:0000313" key="2">
    <source>
        <dbReference type="EMBL" id="KAF9453232.1"/>
    </source>
</evidence>
<feature type="compositionally biased region" description="Polar residues" evidence="1">
    <location>
        <begin position="124"/>
        <end position="146"/>
    </location>
</feature>
<feature type="region of interest" description="Disordered" evidence="1">
    <location>
        <begin position="411"/>
        <end position="451"/>
    </location>
</feature>
<protein>
    <submittedName>
        <fullName evidence="2">Uncharacterized protein</fullName>
    </submittedName>
</protein>
<feature type="region of interest" description="Disordered" evidence="1">
    <location>
        <begin position="202"/>
        <end position="245"/>
    </location>
</feature>
<name>A0A9P6C658_9AGAR</name>
<feature type="compositionally biased region" description="Low complexity" evidence="1">
    <location>
        <begin position="94"/>
        <end position="110"/>
    </location>
</feature>
<feature type="region of interest" description="Disordered" evidence="1">
    <location>
        <begin position="321"/>
        <end position="345"/>
    </location>
</feature>
<gene>
    <name evidence="2" type="ORF">P691DRAFT_771599</name>
</gene>
<dbReference type="AlphaFoldDB" id="A0A9P6C658"/>
<dbReference type="EMBL" id="MU151063">
    <property type="protein sequence ID" value="KAF9453232.1"/>
    <property type="molecule type" value="Genomic_DNA"/>
</dbReference>
<accession>A0A9P6C658</accession>
<reference evidence="2" key="1">
    <citation type="submission" date="2020-11" db="EMBL/GenBank/DDBJ databases">
        <authorList>
            <consortium name="DOE Joint Genome Institute"/>
            <person name="Ahrendt S."/>
            <person name="Riley R."/>
            <person name="Andreopoulos W."/>
            <person name="Labutti K."/>
            <person name="Pangilinan J."/>
            <person name="Ruiz-Duenas F.J."/>
            <person name="Barrasa J.M."/>
            <person name="Sanchez-Garcia M."/>
            <person name="Camarero S."/>
            <person name="Miyauchi S."/>
            <person name="Serrano A."/>
            <person name="Linde D."/>
            <person name="Babiker R."/>
            <person name="Drula E."/>
            <person name="Ayuso-Fernandez I."/>
            <person name="Pacheco R."/>
            <person name="Padilla G."/>
            <person name="Ferreira P."/>
            <person name="Barriuso J."/>
            <person name="Kellner H."/>
            <person name="Castanera R."/>
            <person name="Alfaro M."/>
            <person name="Ramirez L."/>
            <person name="Pisabarro A.G."/>
            <person name="Kuo A."/>
            <person name="Tritt A."/>
            <person name="Lipzen A."/>
            <person name="He G."/>
            <person name="Yan M."/>
            <person name="Ng V."/>
            <person name="Cullen D."/>
            <person name="Martin F."/>
            <person name="Rosso M.-N."/>
            <person name="Henrissat B."/>
            <person name="Hibbett D."/>
            <person name="Martinez A.T."/>
            <person name="Grigoriev I.V."/>
        </authorList>
    </citation>
    <scope>NUCLEOTIDE SEQUENCE</scope>
    <source>
        <strain evidence="2">MF-IS2</strain>
    </source>
</reference>
<comment type="caution">
    <text evidence="2">The sequence shown here is derived from an EMBL/GenBank/DDBJ whole genome shotgun (WGS) entry which is preliminary data.</text>
</comment>
<evidence type="ECO:0000256" key="1">
    <source>
        <dbReference type="SAM" id="MobiDB-lite"/>
    </source>
</evidence>
<feature type="compositionally biased region" description="Low complexity" evidence="1">
    <location>
        <begin position="210"/>
        <end position="222"/>
    </location>
</feature>
<organism evidence="2 3">
    <name type="scientific">Macrolepiota fuliginosa MF-IS2</name>
    <dbReference type="NCBI Taxonomy" id="1400762"/>
    <lineage>
        <taxon>Eukaryota</taxon>
        <taxon>Fungi</taxon>
        <taxon>Dikarya</taxon>
        <taxon>Basidiomycota</taxon>
        <taxon>Agaricomycotina</taxon>
        <taxon>Agaricomycetes</taxon>
        <taxon>Agaricomycetidae</taxon>
        <taxon>Agaricales</taxon>
        <taxon>Agaricineae</taxon>
        <taxon>Agaricaceae</taxon>
        <taxon>Macrolepiota</taxon>
    </lineage>
</organism>
<feature type="compositionally biased region" description="Basic and acidic residues" evidence="1">
    <location>
        <begin position="114"/>
        <end position="123"/>
    </location>
</feature>
<feature type="compositionally biased region" description="Polar residues" evidence="1">
    <location>
        <begin position="425"/>
        <end position="448"/>
    </location>
</feature>
<proteinExistence type="predicted"/>
<evidence type="ECO:0000313" key="3">
    <source>
        <dbReference type="Proteomes" id="UP000807342"/>
    </source>
</evidence>
<feature type="compositionally biased region" description="Polar residues" evidence="1">
    <location>
        <begin position="233"/>
        <end position="245"/>
    </location>
</feature>
<feature type="compositionally biased region" description="Low complexity" evidence="1">
    <location>
        <begin position="147"/>
        <end position="160"/>
    </location>
</feature>
<dbReference type="Proteomes" id="UP000807342">
    <property type="component" value="Unassembled WGS sequence"/>
</dbReference>
<sequence length="464" mass="49659">MIIVRFRLWLDGARVAFLALFQGGATVTFTLFKSSLPCNNLGSVQTCKTMSTVAIFVGWSLAGLPAMSYVPQPPPPTNPEESITDDRNKSGHYSSPSLASSKSSSTLVVDSDSDTWKGKERHSLSSNPGSEYSQTYWIGSRATTPHSRTTSLASRSTTRTEQYGVYRPNTPQSILSPAASSISSSIYPVTTAPSYNAGRFTPQPSGYYRSPVTVPSPSASAPKTRLPHLPNPFSESPSRSGTPASVASFRSDGFLYTGPYAHTRSLTGQTVPPSLLAGAPSVHPPAYEDRPRGVLPGNMREGMASPSPRPELAFERHIGNSTPLTIRPGAPAGYTRDSTKSPGSMTVLSQSASIWQLPPSRSGSLLSVPRSPSPYNIPPHVGLPSSPRAHLLHAHPQLHPVALRGPQRFQETRKIGSPPDPRAATDSTTGLTTGSVQVQRSPVSTLRSLPTAPDQSWRVHFTLE</sequence>